<dbReference type="Proteomes" id="UP000789901">
    <property type="component" value="Unassembled WGS sequence"/>
</dbReference>
<sequence length="252" mass="27993">MVDANQYINQVFPPSVNRTNITRLDVSNKNLINTINLGPSENFTNIVELNTSFNQIIGFSLGVLPQMRIMDFSHNLMTNFIITNSALLPKLSIINISYNLLSDIGPGSVILTHLDISNNLLTRLDLQNCKNLVTLNCLANPNLSILILHSSFDPFDSNNFDCRGTSIGQINTTSFIFDCQTGTRTLKNATVSQSNNNASNHDTLYIGIIIGMGIHRYENILETNVSNKFRNACYGIIDMKESLIGIVFDKSL</sequence>
<protein>
    <submittedName>
        <fullName evidence="1">29195_t:CDS:1</fullName>
    </submittedName>
</protein>
<dbReference type="EMBL" id="CAJVQB010002299">
    <property type="protein sequence ID" value="CAG8569560.1"/>
    <property type="molecule type" value="Genomic_DNA"/>
</dbReference>
<organism evidence="1 2">
    <name type="scientific">Gigaspora margarita</name>
    <dbReference type="NCBI Taxonomy" id="4874"/>
    <lineage>
        <taxon>Eukaryota</taxon>
        <taxon>Fungi</taxon>
        <taxon>Fungi incertae sedis</taxon>
        <taxon>Mucoromycota</taxon>
        <taxon>Glomeromycotina</taxon>
        <taxon>Glomeromycetes</taxon>
        <taxon>Diversisporales</taxon>
        <taxon>Gigasporaceae</taxon>
        <taxon>Gigaspora</taxon>
    </lineage>
</organism>
<gene>
    <name evidence="1" type="ORF">GMARGA_LOCUS5417</name>
</gene>
<accession>A0ABN7UG74</accession>
<dbReference type="SUPFAM" id="SSF52058">
    <property type="entry name" value="L domain-like"/>
    <property type="match status" value="1"/>
</dbReference>
<name>A0ABN7UG74_GIGMA</name>
<keyword evidence="2" id="KW-1185">Reference proteome</keyword>
<comment type="caution">
    <text evidence="1">The sequence shown here is derived from an EMBL/GenBank/DDBJ whole genome shotgun (WGS) entry which is preliminary data.</text>
</comment>
<reference evidence="1 2" key="1">
    <citation type="submission" date="2021-06" db="EMBL/GenBank/DDBJ databases">
        <authorList>
            <person name="Kallberg Y."/>
            <person name="Tangrot J."/>
            <person name="Rosling A."/>
        </authorList>
    </citation>
    <scope>NUCLEOTIDE SEQUENCE [LARGE SCALE GENOMIC DNA]</scope>
    <source>
        <strain evidence="1 2">120-4 pot B 10/14</strain>
    </source>
</reference>
<proteinExistence type="predicted"/>
<evidence type="ECO:0000313" key="1">
    <source>
        <dbReference type="EMBL" id="CAG8569560.1"/>
    </source>
</evidence>
<dbReference type="Gene3D" id="3.80.10.10">
    <property type="entry name" value="Ribonuclease Inhibitor"/>
    <property type="match status" value="1"/>
</dbReference>
<evidence type="ECO:0000313" key="2">
    <source>
        <dbReference type="Proteomes" id="UP000789901"/>
    </source>
</evidence>
<dbReference type="InterPro" id="IPR032675">
    <property type="entry name" value="LRR_dom_sf"/>
</dbReference>